<dbReference type="PANTHER" id="PTHR16026">
    <property type="entry name" value="CARTILAGE ACIDIC PROTEIN 1"/>
    <property type="match status" value="1"/>
</dbReference>
<dbReference type="InterPro" id="IPR013517">
    <property type="entry name" value="FG-GAP"/>
</dbReference>
<reference evidence="4 5" key="1">
    <citation type="submission" date="2019-03" db="EMBL/GenBank/DDBJ databases">
        <title>Genomic Encyclopedia of Type Strains, Phase IV (KMG-IV): sequencing the most valuable type-strain genomes for metagenomic binning, comparative biology and taxonomic classification.</title>
        <authorList>
            <person name="Goeker M."/>
        </authorList>
    </citation>
    <scope>NUCLEOTIDE SEQUENCE [LARGE SCALE GENOMIC DNA]</scope>
    <source>
        <strain evidence="4 5">DSM 14836</strain>
    </source>
</reference>
<dbReference type="AlphaFoldDB" id="A0A4R2NWX4"/>
<dbReference type="Pfam" id="PF13517">
    <property type="entry name" value="FG-GAP_3"/>
    <property type="match status" value="5"/>
</dbReference>
<protein>
    <submittedName>
        <fullName evidence="4">VCBS repeat protein</fullName>
    </submittedName>
</protein>
<dbReference type="InterPro" id="IPR027039">
    <property type="entry name" value="Crtac1"/>
</dbReference>
<dbReference type="EMBL" id="SLXM01000002">
    <property type="protein sequence ID" value="TCP26689.1"/>
    <property type="molecule type" value="Genomic_DNA"/>
</dbReference>
<feature type="domain" description="ASPIC/UnbV" evidence="3">
    <location>
        <begin position="527"/>
        <end position="593"/>
    </location>
</feature>
<name>A0A4R2NWX4_9FLAO</name>
<dbReference type="PANTHER" id="PTHR16026:SF0">
    <property type="entry name" value="CARTILAGE ACIDIC PROTEIN 1"/>
    <property type="match status" value="1"/>
</dbReference>
<dbReference type="SUPFAM" id="SSF69318">
    <property type="entry name" value="Integrin alpha N-terminal domain"/>
    <property type="match status" value="2"/>
</dbReference>
<dbReference type="RefSeq" id="WP_243693069.1">
    <property type="nucleotide sequence ID" value="NZ_SLXM01000002.1"/>
</dbReference>
<gene>
    <name evidence="4" type="ORF">EV195_10227</name>
</gene>
<dbReference type="Pfam" id="PF07593">
    <property type="entry name" value="UnbV_ASPIC"/>
    <property type="match status" value="1"/>
</dbReference>
<dbReference type="Gene3D" id="2.130.10.130">
    <property type="entry name" value="Integrin alpha, N-terminal"/>
    <property type="match status" value="3"/>
</dbReference>
<feature type="chain" id="PRO_5020595560" evidence="2">
    <location>
        <begin position="21"/>
        <end position="1088"/>
    </location>
</feature>
<evidence type="ECO:0000313" key="4">
    <source>
        <dbReference type="EMBL" id="TCP26689.1"/>
    </source>
</evidence>
<dbReference type="InterPro" id="IPR011519">
    <property type="entry name" value="UnbV_ASPIC"/>
</dbReference>
<sequence length="1088" mass="123745">MKTKLLMVVTLLSLILSSCKKDLPQSKKQTTKKNYLFNKLSANTSGITFKNEVIDDINHNIINYIYYYNGGGVSVGDFNNDSLPDLYFVSNKGDNKLYINKGNLQFEDITEKAGVKGKADWQTGATIVDINNDGYLDIYVCAVSGLLDFKGNNELYINNGDGTFTEKSQEYNLDYKGYSTQAYFFDYDKDDDLDVYIVNHAVHTKTSHGPALLREKRTGLTGDALLQNTNNKFTDYSEKAKIFGGANGYGLSASIADFNNDGWDDIYVCNDFHEDDYYYINNQDGTFTESLGDKFSMISRFSMGSDAADINGDGYQDLITLDMLPKDERAVKESEGDDTMLNVQIQLQKLGYKDQYARNMLQINSSGNFFNEEALFNGVADTDWSWSPLIADYNNDGHQDLFVANGILRRPNDLDFRMYVASTFKYRDKTQSKDEWLFNSLSEMPKGIMPNQIFKGNSQQFENKNNDWIEDYPTISNGAAYADLDLDGDLDLITNNMNDFSIIYENTTTKKNYIKLNFDFSKGNKNGIGTKAIVYTNGKHQLKQLYNSRGFISSIGNNLHFGLDSINKIDSIKVIWPNLRIQKVYNADVNKLITIKYDEDNSDKWVPEVLKKQNIFTESNTIDFTHKEDQYNDFYVERLIPYKVSTSGPAIAVGDIDKNGFDDLFIGNGCGNPAKLFLNDGEKLTEHKVTSIENDAFFEDTCASFFDADNDGDLDLYVGSGINQRRNWKYELDRLYINNNGNFSISNSIPANKYIASCVKPYDYDNDGDIDLFIGNRANPDDFGQSIDSYILVNDGKGNFEIDKSFNLKSHVTDAIWTDLNNDNVKDLIITTEWDYPKIYINQKGKLTLSTEFPDLMGLWQTVTTFDIDKDGDEDILLGNWGTNTKFKATKDAPLHMYYSDFDGNGKNETVIAYNIDGKYYPIYSKDELASQMNIIKKRFVKYKDYATKTIEQVLPEEGFQKATTYFINNLNSGYIENHNGKFENFISLPKDFQLAPINTFCKVSFNSKENILAFGNSKSVNTYHGGYESMKGLLLSDINNFFFANNYGIEPLEQEIRNSAIIRLKDKKVLLIVPNNDTIKSYFINEK</sequence>
<evidence type="ECO:0000256" key="2">
    <source>
        <dbReference type="SAM" id="SignalP"/>
    </source>
</evidence>
<keyword evidence="1 2" id="KW-0732">Signal</keyword>
<keyword evidence="5" id="KW-1185">Reference proteome</keyword>
<dbReference type="Proteomes" id="UP000294564">
    <property type="component" value="Unassembled WGS sequence"/>
</dbReference>
<organism evidence="4 5">
    <name type="scientific">Tenacibaculum skagerrakense</name>
    <dbReference type="NCBI Taxonomy" id="186571"/>
    <lineage>
        <taxon>Bacteria</taxon>
        <taxon>Pseudomonadati</taxon>
        <taxon>Bacteroidota</taxon>
        <taxon>Flavobacteriia</taxon>
        <taxon>Flavobacteriales</taxon>
        <taxon>Flavobacteriaceae</taxon>
        <taxon>Tenacibaculum</taxon>
    </lineage>
</organism>
<accession>A0A4R2NWX4</accession>
<dbReference type="PROSITE" id="PS51257">
    <property type="entry name" value="PROKAR_LIPOPROTEIN"/>
    <property type="match status" value="1"/>
</dbReference>
<feature type="signal peptide" evidence="2">
    <location>
        <begin position="1"/>
        <end position="20"/>
    </location>
</feature>
<evidence type="ECO:0000313" key="5">
    <source>
        <dbReference type="Proteomes" id="UP000294564"/>
    </source>
</evidence>
<evidence type="ECO:0000259" key="3">
    <source>
        <dbReference type="Pfam" id="PF07593"/>
    </source>
</evidence>
<proteinExistence type="predicted"/>
<dbReference type="InterPro" id="IPR028994">
    <property type="entry name" value="Integrin_alpha_N"/>
</dbReference>
<evidence type="ECO:0000256" key="1">
    <source>
        <dbReference type="ARBA" id="ARBA00022729"/>
    </source>
</evidence>
<comment type="caution">
    <text evidence="4">The sequence shown here is derived from an EMBL/GenBank/DDBJ whole genome shotgun (WGS) entry which is preliminary data.</text>
</comment>